<keyword evidence="3" id="KW-1133">Transmembrane helix</keyword>
<proteinExistence type="inferred from homology"/>
<protein>
    <submittedName>
        <fullName evidence="4">Spore germination protein</fullName>
    </submittedName>
</protein>
<keyword evidence="2 3" id="KW-0472">Membrane</keyword>
<dbReference type="PANTHER" id="PTHR22550">
    <property type="entry name" value="SPORE GERMINATION PROTEIN"/>
    <property type="match status" value="1"/>
</dbReference>
<dbReference type="InterPro" id="IPR050768">
    <property type="entry name" value="UPF0353/GerABKA_families"/>
</dbReference>
<dbReference type="InterPro" id="IPR004995">
    <property type="entry name" value="Spore_Ger"/>
</dbReference>
<feature type="transmembrane region" description="Helical" evidence="3">
    <location>
        <begin position="277"/>
        <end position="295"/>
    </location>
</feature>
<dbReference type="OrthoDB" id="1726708at2"/>
<feature type="transmembrane region" description="Helical" evidence="3">
    <location>
        <begin position="443"/>
        <end position="466"/>
    </location>
</feature>
<dbReference type="Pfam" id="PF03323">
    <property type="entry name" value="GerA"/>
    <property type="match status" value="1"/>
</dbReference>
<gene>
    <name evidence="4" type="ORF">DCMF_00065</name>
</gene>
<organism evidence="4 5">
    <name type="scientific">Formimonas warabiya</name>
    <dbReference type="NCBI Taxonomy" id="1761012"/>
    <lineage>
        <taxon>Bacteria</taxon>
        <taxon>Bacillati</taxon>
        <taxon>Bacillota</taxon>
        <taxon>Clostridia</taxon>
        <taxon>Eubacteriales</taxon>
        <taxon>Peptococcaceae</taxon>
        <taxon>Candidatus Formimonas</taxon>
    </lineage>
</organism>
<feature type="transmembrane region" description="Helical" evidence="3">
    <location>
        <begin position="316"/>
        <end position="335"/>
    </location>
</feature>
<dbReference type="RefSeq" id="WP_148132537.1">
    <property type="nucleotide sequence ID" value="NZ_CP017634.1"/>
</dbReference>
<dbReference type="GO" id="GO:0016020">
    <property type="term" value="C:membrane"/>
    <property type="evidence" value="ECO:0007669"/>
    <property type="project" value="InterPro"/>
</dbReference>
<dbReference type="AlphaFoldDB" id="A0A3G1KLV5"/>
<comment type="similarity">
    <text evidence="1">Belongs to the GerABKA family.</text>
</comment>
<evidence type="ECO:0000313" key="4">
    <source>
        <dbReference type="EMBL" id="ATW23399.1"/>
    </source>
</evidence>
<accession>A0A3G1KLV5</accession>
<dbReference type="KEGG" id="fwa:DCMF_00065"/>
<dbReference type="EMBL" id="CP017634">
    <property type="protein sequence ID" value="ATW23399.1"/>
    <property type="molecule type" value="Genomic_DNA"/>
</dbReference>
<keyword evidence="5" id="KW-1185">Reference proteome</keyword>
<evidence type="ECO:0000256" key="1">
    <source>
        <dbReference type="ARBA" id="ARBA00005278"/>
    </source>
</evidence>
<evidence type="ECO:0000313" key="5">
    <source>
        <dbReference type="Proteomes" id="UP000323521"/>
    </source>
</evidence>
<dbReference type="PANTHER" id="PTHR22550:SF5">
    <property type="entry name" value="LEUCINE ZIPPER PROTEIN 4"/>
    <property type="match status" value="1"/>
</dbReference>
<name>A0A3G1KLV5_FORW1</name>
<feature type="transmembrane region" description="Helical" evidence="3">
    <location>
        <begin position="390"/>
        <end position="423"/>
    </location>
</feature>
<evidence type="ECO:0000256" key="2">
    <source>
        <dbReference type="ARBA" id="ARBA00023136"/>
    </source>
</evidence>
<dbReference type="PIRSF" id="PIRSF005690">
    <property type="entry name" value="GerBA"/>
    <property type="match status" value="1"/>
</dbReference>
<reference evidence="4 5" key="1">
    <citation type="submission" date="2016-10" db="EMBL/GenBank/DDBJ databases">
        <title>Complete Genome Sequence of Peptococcaceae strain DCMF.</title>
        <authorList>
            <person name="Edwards R.J."/>
            <person name="Holland S.I."/>
            <person name="Deshpande N.P."/>
            <person name="Wong Y.K."/>
            <person name="Ertan H."/>
            <person name="Manefield M."/>
            <person name="Russell T.L."/>
            <person name="Lee M.J."/>
        </authorList>
    </citation>
    <scope>NUCLEOTIDE SEQUENCE [LARGE SCALE GENOMIC DNA]</scope>
    <source>
        <strain evidence="4 5">DCMF</strain>
    </source>
</reference>
<dbReference type="GO" id="GO:0009847">
    <property type="term" value="P:spore germination"/>
    <property type="evidence" value="ECO:0007669"/>
    <property type="project" value="InterPro"/>
</dbReference>
<evidence type="ECO:0000256" key="3">
    <source>
        <dbReference type="SAM" id="Phobius"/>
    </source>
</evidence>
<sequence>MVFKGLKEKVKRFLHHEKPEKSSEEDNKVLYGALDKNEDYFRDLFRRCSDVVFRSFQIYTPDRIRVLVLFIDGLTNQQVVSENVVRALMIHYLGEKGKSSDPPVLHAQNHVISMTEVTREKRMVKLVNAVLSGNTILIVDGQSEALIISAKGWESRSVGEPQAEPLVRGPRDGFTENLRTNTALIRRRIKSSRLKAEAFEVGSLTKTAIAVLYIEGIANDKVVEEARRRIQRIKTDSILESGYLEQFIEDSPWSFFPQVDVTERPDKISGNLLEGRVAILVDNTPFALIVPVLFLQFLQTPEDYYVRPYQASFLRLLRFVTLNIALLLPSFYIAITTFHQEMLPTPLLISIAQARAGVPFPAFVEALLMELSFEIVREAGLRLPRPMGQAVSIVGGLVIGQSAVTAGLVSQAMLIVVALTAMASFSLPTVHATDALRLLRFPIMVLAATLGLFGVMAALLVILIHLCSLRSFGIPYLSPIAPVSFRDLKDVPIRVPWWAMFTRPRLIGYKEPQRQDFWQMPHPPKKRE</sequence>
<keyword evidence="3" id="KW-0812">Transmembrane</keyword>
<dbReference type="Proteomes" id="UP000323521">
    <property type="component" value="Chromosome"/>
</dbReference>